<dbReference type="InterPro" id="IPR012916">
    <property type="entry name" value="RED_N"/>
</dbReference>
<evidence type="ECO:0000313" key="5">
    <source>
        <dbReference type="EMBL" id="KAK7687833.1"/>
    </source>
</evidence>
<dbReference type="Pfam" id="PF07808">
    <property type="entry name" value="RED_N"/>
    <property type="match status" value="1"/>
</dbReference>
<feature type="domain" description="RED-like N-terminal" evidence="4">
    <location>
        <begin position="49"/>
        <end position="176"/>
    </location>
</feature>
<feature type="region of interest" description="Disordered" evidence="3">
    <location>
        <begin position="146"/>
        <end position="171"/>
    </location>
</feature>
<dbReference type="GO" id="GO:0005634">
    <property type="term" value="C:nucleus"/>
    <property type="evidence" value="ECO:0007669"/>
    <property type="project" value="UniProtKB-SubCell"/>
</dbReference>
<evidence type="ECO:0000259" key="4">
    <source>
        <dbReference type="Pfam" id="PF07808"/>
    </source>
</evidence>
<protein>
    <recommendedName>
        <fullName evidence="4">RED-like N-terminal domain-containing protein</fullName>
    </recommendedName>
</protein>
<dbReference type="EMBL" id="JASBNA010000012">
    <property type="protein sequence ID" value="KAK7687833.1"/>
    <property type="molecule type" value="Genomic_DNA"/>
</dbReference>
<feature type="region of interest" description="Disordered" evidence="3">
    <location>
        <begin position="1"/>
        <end position="71"/>
    </location>
</feature>
<evidence type="ECO:0000313" key="6">
    <source>
        <dbReference type="Proteomes" id="UP001385951"/>
    </source>
</evidence>
<evidence type="ECO:0000256" key="1">
    <source>
        <dbReference type="ARBA" id="ARBA00004123"/>
    </source>
</evidence>
<feature type="compositionally biased region" description="Basic residues" evidence="3">
    <location>
        <begin position="431"/>
        <end position="443"/>
    </location>
</feature>
<feature type="compositionally biased region" description="Acidic residues" evidence="3">
    <location>
        <begin position="281"/>
        <end position="291"/>
    </location>
</feature>
<evidence type="ECO:0000256" key="2">
    <source>
        <dbReference type="ARBA" id="ARBA00023242"/>
    </source>
</evidence>
<keyword evidence="2" id="KW-0539">Nucleus</keyword>
<feature type="compositionally biased region" description="Polar residues" evidence="3">
    <location>
        <begin position="305"/>
        <end position="331"/>
    </location>
</feature>
<gene>
    <name evidence="5" type="ORF">QCA50_009052</name>
</gene>
<sequence>MDQESFRKLLHSSATSKQPSTRATLGGVTSSKGKGKKAEPSQPAFKPRTVKKEKVDASNYRNRAAERRQGVAGDYAEVEAIAEDFERRAAELDKKTLDEQRKYLGGDADHTVLVKGLDFALLEQNKAKVAAEQGVEDDETLEQVFLEASGMEKAKESSDSATSGKKRTREELVRVLKNKRAKSGAVEEDSKTVIDDAVKLEEAKKAGKFKPIGFKPIAQDKPKKKVKKVKTGDATVKAAKAKAVTPSVTESQQPIASSSSTQPPSKPQIIGTLTSKALPEPEPEPIDEDFDIFAGAGEYAGVDLGSSSDSEGEVQNPTNTKPAHASRSSSPQPIPAKKWFDDVDEDRPLKRNSSRPRSKSRSRPTGGDVEMGSPRSRSPSRPQSGRSPNRSDELEDGEEDEVPMRLQPLSSSAVPSIREILAMDEDAEKAAKRKARKEKKGKKLDKEGKVERDYQRLKSYTDKKAAKGGE</sequence>
<feature type="compositionally biased region" description="Basic residues" evidence="3">
    <location>
        <begin position="350"/>
        <end position="362"/>
    </location>
</feature>
<dbReference type="PANTHER" id="PTHR12765">
    <property type="entry name" value="RED PROTEIN IK FACTOR CYTOKINE IK"/>
    <property type="match status" value="1"/>
</dbReference>
<dbReference type="Proteomes" id="UP001385951">
    <property type="component" value="Unassembled WGS sequence"/>
</dbReference>
<dbReference type="AlphaFoldDB" id="A0AAW0G280"/>
<proteinExistence type="predicted"/>
<comment type="caution">
    <text evidence="5">The sequence shown here is derived from an EMBL/GenBank/DDBJ whole genome shotgun (WGS) entry which is preliminary data.</text>
</comment>
<evidence type="ECO:0000256" key="3">
    <source>
        <dbReference type="SAM" id="MobiDB-lite"/>
    </source>
</evidence>
<keyword evidence="6" id="KW-1185">Reference proteome</keyword>
<name>A0AAW0G280_9APHY</name>
<comment type="subcellular location">
    <subcellularLocation>
        <location evidence="1">Nucleus</location>
    </subcellularLocation>
</comment>
<feature type="compositionally biased region" description="Low complexity" evidence="3">
    <location>
        <begin position="232"/>
        <end position="270"/>
    </location>
</feature>
<reference evidence="5 6" key="1">
    <citation type="submission" date="2022-09" db="EMBL/GenBank/DDBJ databases">
        <authorList>
            <person name="Palmer J.M."/>
        </authorList>
    </citation>
    <scope>NUCLEOTIDE SEQUENCE [LARGE SCALE GENOMIC DNA]</scope>
    <source>
        <strain evidence="5 6">DSM 7382</strain>
    </source>
</reference>
<feature type="compositionally biased region" description="Basic and acidic residues" evidence="3">
    <location>
        <begin position="444"/>
        <end position="470"/>
    </location>
</feature>
<dbReference type="InterPro" id="IPR039896">
    <property type="entry name" value="Red-like"/>
</dbReference>
<organism evidence="5 6">
    <name type="scientific">Cerrena zonata</name>
    <dbReference type="NCBI Taxonomy" id="2478898"/>
    <lineage>
        <taxon>Eukaryota</taxon>
        <taxon>Fungi</taxon>
        <taxon>Dikarya</taxon>
        <taxon>Basidiomycota</taxon>
        <taxon>Agaricomycotina</taxon>
        <taxon>Agaricomycetes</taxon>
        <taxon>Polyporales</taxon>
        <taxon>Cerrenaceae</taxon>
        <taxon>Cerrena</taxon>
    </lineage>
</organism>
<feature type="compositionally biased region" description="Polar residues" evidence="3">
    <location>
        <begin position="12"/>
        <end position="23"/>
    </location>
</feature>
<feature type="region of interest" description="Disordered" evidence="3">
    <location>
        <begin position="211"/>
        <end position="470"/>
    </location>
</feature>
<accession>A0AAW0G280</accession>
<feature type="compositionally biased region" description="Basic and acidic residues" evidence="3">
    <location>
        <begin position="338"/>
        <end position="349"/>
    </location>
</feature>
<feature type="compositionally biased region" description="Low complexity" evidence="3">
    <location>
        <begin position="373"/>
        <end position="388"/>
    </location>
</feature>